<accession>A0A7X0C7J7</accession>
<evidence type="ECO:0000256" key="1">
    <source>
        <dbReference type="SAM" id="SignalP"/>
    </source>
</evidence>
<feature type="chain" id="PRO_5030534760" description="Calcineurin-like phosphoesterase domain-containing protein" evidence="1">
    <location>
        <begin position="28"/>
        <end position="326"/>
    </location>
</feature>
<evidence type="ECO:0000259" key="2">
    <source>
        <dbReference type="Pfam" id="PF00149"/>
    </source>
</evidence>
<reference evidence="3 4" key="1">
    <citation type="submission" date="2020-08" db="EMBL/GenBank/DDBJ databases">
        <title>Sequencing the genomes of 1000 actinobacteria strains.</title>
        <authorList>
            <person name="Klenk H.-P."/>
        </authorList>
    </citation>
    <scope>NUCLEOTIDE SEQUENCE [LARGE SCALE GENOMIC DNA]</scope>
    <source>
        <strain evidence="3 4">DSM 45913</strain>
    </source>
</reference>
<feature type="domain" description="Calcineurin-like phosphoesterase" evidence="2">
    <location>
        <begin position="42"/>
        <end position="176"/>
    </location>
</feature>
<dbReference type="InterPro" id="IPR029052">
    <property type="entry name" value="Metallo-depent_PP-like"/>
</dbReference>
<dbReference type="Pfam" id="PF00149">
    <property type="entry name" value="Metallophos"/>
    <property type="match status" value="1"/>
</dbReference>
<dbReference type="Proteomes" id="UP000583800">
    <property type="component" value="Unassembled WGS sequence"/>
</dbReference>
<dbReference type="SUPFAM" id="SSF56300">
    <property type="entry name" value="Metallo-dependent phosphatases"/>
    <property type="match status" value="1"/>
</dbReference>
<dbReference type="CDD" id="cd00838">
    <property type="entry name" value="MPP_superfamily"/>
    <property type="match status" value="1"/>
</dbReference>
<dbReference type="InterPro" id="IPR004843">
    <property type="entry name" value="Calcineurin-like_PHP"/>
</dbReference>
<evidence type="ECO:0000313" key="4">
    <source>
        <dbReference type="Proteomes" id="UP000583800"/>
    </source>
</evidence>
<feature type="signal peptide" evidence="1">
    <location>
        <begin position="1"/>
        <end position="27"/>
    </location>
</feature>
<proteinExistence type="predicted"/>
<keyword evidence="1" id="KW-0732">Signal</keyword>
<comment type="caution">
    <text evidence="3">The sequence shown here is derived from an EMBL/GenBank/DDBJ whole genome shotgun (WGS) entry which is preliminary data.</text>
</comment>
<keyword evidence="4" id="KW-1185">Reference proteome</keyword>
<dbReference type="GO" id="GO:0016787">
    <property type="term" value="F:hydrolase activity"/>
    <property type="evidence" value="ECO:0007669"/>
    <property type="project" value="InterPro"/>
</dbReference>
<protein>
    <recommendedName>
        <fullName evidence="2">Calcineurin-like phosphoesterase domain-containing protein</fullName>
    </recommendedName>
</protein>
<evidence type="ECO:0000313" key="3">
    <source>
        <dbReference type="EMBL" id="MBB6348209.1"/>
    </source>
</evidence>
<dbReference type="AlphaFoldDB" id="A0A7X0C7J7"/>
<dbReference type="Gene3D" id="3.60.21.10">
    <property type="match status" value="1"/>
</dbReference>
<gene>
    <name evidence="3" type="ORF">FHU36_004754</name>
</gene>
<dbReference type="EMBL" id="JACHJB010000002">
    <property type="protein sequence ID" value="MBB6348209.1"/>
    <property type="molecule type" value="Genomic_DNA"/>
</dbReference>
<name>A0A7X0C7J7_9ACTN</name>
<dbReference type="RefSeq" id="WP_185086016.1">
    <property type="nucleotide sequence ID" value="NZ_JACHJB010000002.1"/>
</dbReference>
<sequence>MRTTLLAAALAAASLAASVVVPSTAHAASPAGSPADGQAVSFALIGDTPYGDAQQAALPALVEAVDADPGVRFVLHAGDVKNGSSTCDDARFATLAKLFGTFDDPFVLTPGDNEWTDCHRPAAGSYLPTERLQAVRRVFFPVAGRTLGGHPMGVRTQARDPRHRDYRENVLFTRGRVVFATVHVVGSENGLAPWTGLAGGDRPEERTAEVAARTAAALDWIDTAFATATRTRAPGVLLMMQAEPLDTPGFARIRARIAERSRAYGKPVLLVHGDEHVYEEERGYAGVPNLTRLETFGDTATSWLRVTADPAARGVFSWEPRTVAAG</sequence>
<organism evidence="3 4">
    <name type="scientific">Nonomuraea muscovyensis</name>
    <dbReference type="NCBI Taxonomy" id="1124761"/>
    <lineage>
        <taxon>Bacteria</taxon>
        <taxon>Bacillati</taxon>
        <taxon>Actinomycetota</taxon>
        <taxon>Actinomycetes</taxon>
        <taxon>Streptosporangiales</taxon>
        <taxon>Streptosporangiaceae</taxon>
        <taxon>Nonomuraea</taxon>
    </lineage>
</organism>